<evidence type="ECO:0000313" key="4">
    <source>
        <dbReference type="EMBL" id="KKS26798.1"/>
    </source>
</evidence>
<dbReference type="Pfam" id="PF07521">
    <property type="entry name" value="RMMBL"/>
    <property type="match status" value="1"/>
</dbReference>
<dbReference type="GO" id="GO:0016787">
    <property type="term" value="F:hydrolase activity"/>
    <property type="evidence" value="ECO:0007669"/>
    <property type="project" value="UniProtKB-KW"/>
</dbReference>
<dbReference type="GO" id="GO:0004521">
    <property type="term" value="F:RNA endonuclease activity"/>
    <property type="evidence" value="ECO:0007669"/>
    <property type="project" value="TreeGrafter"/>
</dbReference>
<dbReference type="Proteomes" id="UP000033859">
    <property type="component" value="Unassembled WGS sequence"/>
</dbReference>
<reference evidence="4 5" key="1">
    <citation type="journal article" date="2015" name="Nature">
        <title>rRNA introns, odd ribosomes, and small enigmatic genomes across a large radiation of phyla.</title>
        <authorList>
            <person name="Brown C.T."/>
            <person name="Hug L.A."/>
            <person name="Thomas B.C."/>
            <person name="Sharon I."/>
            <person name="Castelle C.J."/>
            <person name="Singh A."/>
            <person name="Wilkins M.J."/>
            <person name="Williams K.H."/>
            <person name="Banfield J.F."/>
        </authorList>
    </citation>
    <scope>NUCLEOTIDE SEQUENCE [LARGE SCALE GENOMIC DNA]</scope>
</reference>
<feature type="domain" description="Beta-Casp" evidence="3">
    <location>
        <begin position="239"/>
        <end position="346"/>
    </location>
</feature>
<dbReference type="Gene3D" id="3.60.15.10">
    <property type="entry name" value="Ribonuclease Z/Hydroxyacylglutathione hydrolase-like"/>
    <property type="match status" value="1"/>
</dbReference>
<gene>
    <name evidence="4" type="ORF">UU84_C0016G0003</name>
</gene>
<feature type="domain" description="Metallo-beta-lactamase" evidence="2">
    <location>
        <begin position="17"/>
        <end position="220"/>
    </location>
</feature>
<dbReference type="PANTHER" id="PTHR11203:SF37">
    <property type="entry name" value="INTEGRATOR COMPLEX SUBUNIT 11"/>
    <property type="match status" value="1"/>
</dbReference>
<evidence type="ECO:0000313" key="5">
    <source>
        <dbReference type="Proteomes" id="UP000033859"/>
    </source>
</evidence>
<dbReference type="SUPFAM" id="SSF56281">
    <property type="entry name" value="Metallo-hydrolase/oxidoreductase"/>
    <property type="match status" value="1"/>
</dbReference>
<comment type="caution">
    <text evidence="4">The sequence shown here is derived from an EMBL/GenBank/DDBJ whole genome shotgun (WGS) entry which is preliminary data.</text>
</comment>
<accession>A0A0G1ANE0</accession>
<keyword evidence="1" id="KW-0378">Hydrolase</keyword>
<proteinExistence type="predicted"/>
<dbReference type="SMART" id="SM00849">
    <property type="entry name" value="Lactamase_B"/>
    <property type="match status" value="1"/>
</dbReference>
<dbReference type="InterPro" id="IPR001279">
    <property type="entry name" value="Metallo-B-lactamas"/>
</dbReference>
<dbReference type="PANTHER" id="PTHR11203">
    <property type="entry name" value="CLEAVAGE AND POLYADENYLATION SPECIFICITY FACTOR FAMILY MEMBER"/>
    <property type="match status" value="1"/>
</dbReference>
<dbReference type="InterPro" id="IPR011108">
    <property type="entry name" value="RMMBL"/>
</dbReference>
<dbReference type="AlphaFoldDB" id="A0A0G1ANE0"/>
<evidence type="ECO:0000256" key="1">
    <source>
        <dbReference type="ARBA" id="ARBA00022801"/>
    </source>
</evidence>
<protein>
    <submittedName>
        <fullName evidence="4">Beta-lactamase domain protein</fullName>
    </submittedName>
</protein>
<dbReference type="Gene3D" id="3.40.50.10890">
    <property type="match status" value="1"/>
</dbReference>
<dbReference type="InterPro" id="IPR036866">
    <property type="entry name" value="RibonucZ/Hydroxyglut_hydro"/>
</dbReference>
<dbReference type="InterPro" id="IPR022712">
    <property type="entry name" value="Beta_Casp"/>
</dbReference>
<dbReference type="EMBL" id="LCCE01000016">
    <property type="protein sequence ID" value="KKS26798.1"/>
    <property type="molecule type" value="Genomic_DNA"/>
</dbReference>
<dbReference type="InterPro" id="IPR050698">
    <property type="entry name" value="MBL"/>
</dbReference>
<name>A0A0G1ANE0_9BACT</name>
<dbReference type="SMART" id="SM01027">
    <property type="entry name" value="Beta-Casp"/>
    <property type="match status" value="1"/>
</dbReference>
<organism evidence="4 5">
    <name type="scientific">Candidatus Yanofskybacteria bacterium GW2011_GWC2_41_9</name>
    <dbReference type="NCBI Taxonomy" id="1619029"/>
    <lineage>
        <taxon>Bacteria</taxon>
        <taxon>Candidatus Yanofskyibacteriota</taxon>
    </lineage>
</organism>
<sequence length="429" mass="48504">MPNKISIVAGGGANFISRSFYALTCGETTIGIDYGGNVRGDEEQEPDFSVAPDLEYMFYSHAHRDHVFNWPRVSQRFPKLKAQFATHETKLLAVAPLRQAIRRAERKGIKPLFAEEEVNSAYNSTQEISMEKPIFLPEGITVYPISASHILGSVSYLIEYRGEWVFITNDICYQDRSLIKGAFKISVSGRLRLLVRESTCINEIKKEREDTKNDLVSATKKALANGEQVLFATLSIDRAQDVYMILKNAGIEPVIDGSERAFDVYRKYFKGSVLDEAHIIGGNPKIRNIERENIRRRGKPAVIIAPAGMLLPDSPSSWWAERFLGDERKHIFVVCYQDPTTQGFQLLNSEVGDFLPFNAGLIKRKCEVGYFDLSAHMDKKDGEELEERMNPDTVFLVHGDDKEIDSYISEHQSDGRRRIKALVGQEVEA</sequence>
<evidence type="ECO:0000259" key="2">
    <source>
        <dbReference type="SMART" id="SM00849"/>
    </source>
</evidence>
<evidence type="ECO:0000259" key="3">
    <source>
        <dbReference type="SMART" id="SM01027"/>
    </source>
</evidence>